<evidence type="ECO:0000256" key="5">
    <source>
        <dbReference type="ARBA" id="ARBA00022989"/>
    </source>
</evidence>
<feature type="transmembrane region" description="Helical" evidence="7">
    <location>
        <begin position="6"/>
        <end position="24"/>
    </location>
</feature>
<dbReference type="Pfam" id="PF00953">
    <property type="entry name" value="Glycos_transf_4"/>
    <property type="match status" value="1"/>
</dbReference>
<sequence>MSAWWLPLLVGGALSYGVTLVLLLRMRNLALDVPNHRSMHSAPIPRTGGWALLAGCGLGIAVGPASLPLPVYMSFVLLLAVSAMDDIRHVAAKVRLAFQLIAALMVVLALPVGLEWWWLPLFVLGGAWMINLYNFMDGIDGFAGSMTVIGFSSLCLAFLLVEDWELAGVCVLFVVCALIFLRFNWSPAQIFLGDAGSTCIGLAAFTLSLFGWQRGAFELWFPIIVFSPFWVDASITLLRRMASGQRWWEAHREHFYQRLAIRIGVAKALYLQLILMIAASVLAFTFSAFAAT</sequence>
<dbReference type="Proteomes" id="UP001055658">
    <property type="component" value="Chromosome"/>
</dbReference>
<feature type="transmembrane region" description="Helical" evidence="7">
    <location>
        <begin position="94"/>
        <end position="110"/>
    </location>
</feature>
<feature type="transmembrane region" description="Helical" evidence="7">
    <location>
        <begin position="166"/>
        <end position="183"/>
    </location>
</feature>
<evidence type="ECO:0000256" key="6">
    <source>
        <dbReference type="ARBA" id="ARBA00023136"/>
    </source>
</evidence>
<organism evidence="8 9">
    <name type="scientific">Microbulbifer variabilis</name>
    <dbReference type="NCBI Taxonomy" id="266805"/>
    <lineage>
        <taxon>Bacteria</taxon>
        <taxon>Pseudomonadati</taxon>
        <taxon>Pseudomonadota</taxon>
        <taxon>Gammaproteobacteria</taxon>
        <taxon>Cellvibrionales</taxon>
        <taxon>Microbulbiferaceae</taxon>
        <taxon>Microbulbifer</taxon>
    </lineage>
</organism>
<accession>A0ABY4VKH9</accession>
<evidence type="ECO:0000256" key="3">
    <source>
        <dbReference type="ARBA" id="ARBA00022679"/>
    </source>
</evidence>
<keyword evidence="5 7" id="KW-1133">Transmembrane helix</keyword>
<protein>
    <submittedName>
        <fullName evidence="8">Glycosyltransferase family 4 protein</fullName>
    </submittedName>
</protein>
<feature type="transmembrane region" description="Helical" evidence="7">
    <location>
        <begin position="142"/>
        <end position="160"/>
    </location>
</feature>
<keyword evidence="6 7" id="KW-0472">Membrane</keyword>
<evidence type="ECO:0000256" key="4">
    <source>
        <dbReference type="ARBA" id="ARBA00022692"/>
    </source>
</evidence>
<dbReference type="EMBL" id="CP092418">
    <property type="protein sequence ID" value="USD23663.1"/>
    <property type="molecule type" value="Genomic_DNA"/>
</dbReference>
<gene>
    <name evidence="8" type="ORF">MJO52_14140</name>
</gene>
<feature type="transmembrane region" description="Helical" evidence="7">
    <location>
        <begin position="268"/>
        <end position="291"/>
    </location>
</feature>
<dbReference type="InterPro" id="IPR000715">
    <property type="entry name" value="Glycosyl_transferase_4"/>
</dbReference>
<keyword evidence="2" id="KW-1003">Cell membrane</keyword>
<dbReference type="PANTHER" id="PTHR22926">
    <property type="entry name" value="PHOSPHO-N-ACETYLMURAMOYL-PENTAPEPTIDE-TRANSFERASE"/>
    <property type="match status" value="1"/>
</dbReference>
<evidence type="ECO:0000256" key="1">
    <source>
        <dbReference type="ARBA" id="ARBA00004651"/>
    </source>
</evidence>
<feature type="transmembrane region" description="Helical" evidence="7">
    <location>
        <begin position="219"/>
        <end position="238"/>
    </location>
</feature>
<keyword evidence="9" id="KW-1185">Reference proteome</keyword>
<keyword evidence="3" id="KW-0808">Transferase</keyword>
<feature type="transmembrane region" description="Helical" evidence="7">
    <location>
        <begin position="116"/>
        <end position="135"/>
    </location>
</feature>
<evidence type="ECO:0000256" key="7">
    <source>
        <dbReference type="SAM" id="Phobius"/>
    </source>
</evidence>
<feature type="transmembrane region" description="Helical" evidence="7">
    <location>
        <begin position="69"/>
        <end position="87"/>
    </location>
</feature>
<dbReference type="RefSeq" id="WP_252086005.1">
    <property type="nucleotide sequence ID" value="NZ_CP092418.1"/>
</dbReference>
<dbReference type="PANTHER" id="PTHR22926:SF3">
    <property type="entry name" value="UNDECAPRENYL-PHOSPHATE ALPHA-N-ACETYLGLUCOSAMINYL 1-PHOSPHATE TRANSFERASE"/>
    <property type="match status" value="1"/>
</dbReference>
<proteinExistence type="predicted"/>
<evidence type="ECO:0000313" key="8">
    <source>
        <dbReference type="EMBL" id="USD23663.1"/>
    </source>
</evidence>
<keyword evidence="4 7" id="KW-0812">Transmembrane</keyword>
<comment type="subcellular location">
    <subcellularLocation>
        <location evidence="1">Cell membrane</location>
        <topology evidence="1">Multi-pass membrane protein</topology>
    </subcellularLocation>
</comment>
<dbReference type="CDD" id="cd06854">
    <property type="entry name" value="GT_WbpL_WbcO_like"/>
    <property type="match status" value="1"/>
</dbReference>
<feature type="transmembrane region" description="Helical" evidence="7">
    <location>
        <begin position="190"/>
        <end position="213"/>
    </location>
</feature>
<reference evidence="8" key="1">
    <citation type="submission" date="2022-02" db="EMBL/GenBank/DDBJ databases">
        <title>Coral-associated bacteria.</title>
        <authorList>
            <person name="Tang K."/>
            <person name="Wang X."/>
        </authorList>
    </citation>
    <scope>NUCLEOTIDE SEQUENCE</scope>
    <source>
        <strain evidence="8">SCSIO 43006</strain>
    </source>
</reference>
<evidence type="ECO:0000256" key="2">
    <source>
        <dbReference type="ARBA" id="ARBA00022475"/>
    </source>
</evidence>
<name>A0ABY4VKH9_9GAMM</name>
<evidence type="ECO:0000313" key="9">
    <source>
        <dbReference type="Proteomes" id="UP001055658"/>
    </source>
</evidence>